<sequence>MKITCLVLGSLGILNDEEKNVSNKSCKKKHPIRSVFSYSQPFSSYFISIFYVRKKSVFLVNNSSVNCEKSSQETSSSSSIYRPCGIRSVIKFLILRREFAAEIHRQLVENYGPEVTLCQYVYDWVRSFKEGHTGIHDE</sequence>
<gene>
    <name evidence="1" type="ORF">AAG570_000660</name>
</gene>
<proteinExistence type="predicted"/>
<comment type="caution">
    <text evidence="1">The sequence shown here is derived from an EMBL/GenBank/DDBJ whole genome shotgun (WGS) entry which is preliminary data.</text>
</comment>
<evidence type="ECO:0000313" key="2">
    <source>
        <dbReference type="Proteomes" id="UP001558652"/>
    </source>
</evidence>
<name>A0ABD0YXP4_9HEMI</name>
<accession>A0ABD0YXP4</accession>
<dbReference type="AlphaFoldDB" id="A0ABD0YXP4"/>
<keyword evidence="2" id="KW-1185">Reference proteome</keyword>
<protein>
    <recommendedName>
        <fullName evidence="3">Mos1 transposase HTH domain-containing protein</fullName>
    </recommendedName>
</protein>
<reference evidence="1 2" key="1">
    <citation type="submission" date="2024-07" db="EMBL/GenBank/DDBJ databases">
        <title>Chromosome-level genome assembly of the water stick insect Ranatra chinensis (Heteroptera: Nepidae).</title>
        <authorList>
            <person name="Liu X."/>
        </authorList>
    </citation>
    <scope>NUCLEOTIDE SEQUENCE [LARGE SCALE GENOMIC DNA]</scope>
    <source>
        <strain evidence="1">Cailab_2021Rc</strain>
        <tissue evidence="1">Muscle</tissue>
    </source>
</reference>
<organism evidence="1 2">
    <name type="scientific">Ranatra chinensis</name>
    <dbReference type="NCBI Taxonomy" id="642074"/>
    <lineage>
        <taxon>Eukaryota</taxon>
        <taxon>Metazoa</taxon>
        <taxon>Ecdysozoa</taxon>
        <taxon>Arthropoda</taxon>
        <taxon>Hexapoda</taxon>
        <taxon>Insecta</taxon>
        <taxon>Pterygota</taxon>
        <taxon>Neoptera</taxon>
        <taxon>Paraneoptera</taxon>
        <taxon>Hemiptera</taxon>
        <taxon>Heteroptera</taxon>
        <taxon>Panheteroptera</taxon>
        <taxon>Nepomorpha</taxon>
        <taxon>Nepidae</taxon>
        <taxon>Ranatrinae</taxon>
        <taxon>Ranatra</taxon>
    </lineage>
</organism>
<evidence type="ECO:0008006" key="3">
    <source>
        <dbReference type="Google" id="ProtNLM"/>
    </source>
</evidence>
<dbReference type="Proteomes" id="UP001558652">
    <property type="component" value="Unassembled WGS sequence"/>
</dbReference>
<dbReference type="EMBL" id="JBFDAA010000001">
    <property type="protein sequence ID" value="KAL1140730.1"/>
    <property type="molecule type" value="Genomic_DNA"/>
</dbReference>
<evidence type="ECO:0000313" key="1">
    <source>
        <dbReference type="EMBL" id="KAL1140730.1"/>
    </source>
</evidence>